<reference evidence="3" key="1">
    <citation type="submission" date="2017-10" db="EMBL/GenBank/DDBJ databases">
        <authorList>
            <person name="Gaisin V.A."/>
            <person name="Rysina M.S."/>
            <person name="Grouzdev D.S."/>
        </authorList>
    </citation>
    <scope>NUCLEOTIDE SEQUENCE [LARGE SCALE GENOMIC DNA]</scope>
    <source>
        <strain evidence="3">V1</strain>
    </source>
</reference>
<evidence type="ECO:0008006" key="4">
    <source>
        <dbReference type="Google" id="ProtNLM"/>
    </source>
</evidence>
<dbReference type="Proteomes" id="UP000246278">
    <property type="component" value="Unassembled WGS sequence"/>
</dbReference>
<feature type="region of interest" description="Disordered" evidence="1">
    <location>
        <begin position="1329"/>
        <end position="1354"/>
    </location>
</feature>
<keyword evidence="3" id="KW-1185">Reference proteome</keyword>
<evidence type="ECO:0000256" key="1">
    <source>
        <dbReference type="SAM" id="MobiDB-lite"/>
    </source>
</evidence>
<accession>A0A317T5A5</accession>
<protein>
    <recommendedName>
        <fullName evidence="4">Tandem-95 repeat protein</fullName>
    </recommendedName>
</protein>
<feature type="compositionally biased region" description="Polar residues" evidence="1">
    <location>
        <begin position="613"/>
        <end position="624"/>
    </location>
</feature>
<feature type="region of interest" description="Disordered" evidence="1">
    <location>
        <begin position="613"/>
        <end position="641"/>
    </location>
</feature>
<proteinExistence type="predicted"/>
<comment type="caution">
    <text evidence="2">The sequence shown here is derived from an EMBL/GenBank/DDBJ whole genome shotgun (WGS) entry which is preliminary data.</text>
</comment>
<feature type="non-terminal residue" evidence="2">
    <location>
        <position position="1"/>
    </location>
</feature>
<gene>
    <name evidence="2" type="ORF">CR164_07695</name>
</gene>
<evidence type="ECO:0000313" key="2">
    <source>
        <dbReference type="EMBL" id="PWW81715.1"/>
    </source>
</evidence>
<feature type="region of interest" description="Disordered" evidence="1">
    <location>
        <begin position="1136"/>
        <end position="1178"/>
    </location>
</feature>
<dbReference type="Gene3D" id="2.60.40.3440">
    <property type="match status" value="1"/>
</dbReference>
<dbReference type="EMBL" id="PDNZ01000005">
    <property type="protein sequence ID" value="PWW81715.1"/>
    <property type="molecule type" value="Genomic_DNA"/>
</dbReference>
<name>A0A317T5A5_9CHLB</name>
<evidence type="ECO:0000313" key="3">
    <source>
        <dbReference type="Proteomes" id="UP000246278"/>
    </source>
</evidence>
<sequence>DATTVRGVAGGETVFEVVLDSTTGDYTFTLLGQLDHHAVPDADDVEGLLSLDLSGTIEASDEDGDTVGLGDGSLVITVQDDIPVDIEPGDVYMPNVPGATDSEPLDFFDNVGADRSGTVMFLQSYDGALLLNSEGDPVQSEGKNIVLELSPDGTVLTGFLEGEPQTPDNMVIQITLNPDGDTEANDNYSVELFKMISEESMIDFSDFSNVTAGNKQWIGIDGDNVGISDPDPDPNSNDLLITAVDPTDSVNNDSDDIAVSNQWIGDNAGEGIRIDFVRGINTNPPQDESDDWDNPTPPFTDNGHYDANSFEFTVMQVRANGTATLILSAVHADDDGILTGDPDDTSVFIDAADVIVDSTGSITITQSGNDVIISGLEGGDKISFSTDDAFNRVVVANDDSAGPSDDDPFAIGGFGVGTAAPAEPVSMDFDVVVKDGDGDESDGQFTVTLTPDPVPVDVTVGEPNLPAGTSPDSIALTQSETLGIEPDADAAVVDTRLKNIDGLPDLTCGGVQVEYSLSPDGHTLTAMAGGETVFTVVVTDPTAPDGGQGYEFTLYGPLDHMDSDTIDIDFDFEFEDSDDHTKEGTFTVTVLDDHVPGSDSLTVAEDAEQTINTSADATSDNTSVPDKGEPGGPSHGTAVINPDGTLTYTPDEHYSGTDELTYTHTDEDGNDYTTTVTITVTPVSDAPELSRDALNVTTDEDVSVALGFNAPIVSDGTDQNGGQAGDNPELLGAIQLRNIPAGAKLLYADGTTVLESDGSTVNIVLSDGDHITGVTGDVTMTTAEFEGLRVLPPADTHNNFSVRMRVTEYEVDDSGNPLSGVDGAVSDIKVNVRVLAVTDKVEISWNEGGDFPDTDETPDDPDTINKVINEEAVLDLTSMLNYSFAGEPDETTMQTPPIADGNNTTPDFDGSESRELVIGESGGTVLPSGTIVKVDGVAIDPESDGTYIIALINDQTIPPITIQPPEHFSGDILEDIPVTVVSLDSDSDSSGANPVEESDTVYFNLYVNPVAGDVEAQDVSTEEDTAVKFMEELGLTDTDGSESIIGIVIKDIPDGWELYDGDGTLLITGNGSDDWTVDSADVTSGDYADYTLLPPGHSSVDETVSIDVTTTDTQTVNGSAVSDTQTVTLPVKIEVTPVAEKMGPDADKDGQTDTPLPGQADSDDNGTADLQMNPSHEYTVNGTEDEWFSLHRADISGDPDGFDLETPWFNEDTETSSHQDNSEETFALFTPKDSQGNDLLGSQFRYDDGTPEGRVLTYTGSPVEIPVQHLDSLEFMPPANFAEEGIEIIVNAKTVDTDPDDGSKSEHISGEVVLTIDYLPVADQVSLAVSSPGGDEDTQIPINIRPQSDDKDGSETFTVTIDNVPSGAVLRYNGSVLTGTAGTIGGTLKYTIPDFDENAPLTIQPPLNSDVDLIELDVKAVSVDGVDASPSTALPLNIDVRGVADPVDLTTTTPKFAEADVDTTGEVALNQVVTGYTMQDDDGSETLTFRITDLDPQFSIDCGTFLGGTGTDRVWVLTEEDLAAAKIRVPANFSGTINLTMVAITTEREGDSHTEDPIDLSVEITPSPEAEINSSAMIPEDATMQVDFSIQHRNGDTDETLTSVWIKAADVDGADYMLYLGSDGVTTLADAAADPAVTDVVLDGGYYKLTGSAIDNIYVQNEADLHGDYTFDIKYEITDNSSDGTLDPPDSPVTTQSDAVYNLSFAAVTDPISQTLGTITLEDPGDGTVEGNLVSVTENTIITIPVAVAQVDDPAEGLNGQDDDGSEKLEQFIIDNVPQGVTVVGGTYIGNVYDSGAGNNVNSGRWIIDIDPDKAFTTSDSGTITTDIEFAVDGTAEQLGGLSQTITITAVSRDEGSGTQQAMQSFTLTVADADEFDDSESPVLINEPSTIDLWSENTDSDVIEDTPISLGEMVNAQISGGTNSTFDITLTDFPPGTVITGMTATVLPSGETVYTVSGSGGNAALQTVLDSITITPPANWNDNNHGDDFDFKVTLTTRAPGGERNDQVIEVNNREVVPVTDNTTIVINAPDVDEDNDADFTVSFSNGADGGFTTVQGPLYLKVDDSGMHPAEGGTLYHNGSPVSLQSITGVPGVPDGDYYVIDPVEFTDTVQFTYEPEGNASGSVGVTAYLRTQEESASNILTNTATTSFYINPVNDGYDTEIASASGDEDTMIEIELDGTGLRDTDGSEEIVSAFIENVPDGFLVFTGSSQATAVLAINVGDDGTGNNTWSIPLDPDGSLPDYIAVQPPENYSGTVQDCVLMVYSGEQDLEPTVDMVTFDLEVESVADPVDPNLFIPTTSFGVEGEAIPINLNMALEDQDGSETLTLTFQGVGVGAAFFDSAGNLIDAVYDAGTDTYTLTGVPGYDPAEIYDVNHLTLVQSAQNGTVTVTAYTVDGSDDSSDEAVTKTFTLDISQIKPTGGDDTLFYDGDSGRTYDGFGGEDTITLQLNQDLDFNADTSTLANIEIIDLDRNGDHQLLHLSETDVLQSTDENNVLTVLGDAGDSVQLAGSWASSVDGGFTVYTSGDAVLRVENDITMI</sequence>
<feature type="region of interest" description="Disordered" evidence="1">
    <location>
        <begin position="1199"/>
        <end position="1222"/>
    </location>
</feature>
<feature type="compositionally biased region" description="Polar residues" evidence="1">
    <location>
        <begin position="1168"/>
        <end position="1178"/>
    </location>
</feature>
<feature type="compositionally biased region" description="Basic and acidic residues" evidence="1">
    <location>
        <begin position="1142"/>
        <end position="1151"/>
    </location>
</feature>
<dbReference type="Pfam" id="PF17963">
    <property type="entry name" value="Big_9"/>
    <property type="match status" value="1"/>
</dbReference>
<organism evidence="2 3">
    <name type="scientific">Prosthecochloris marina</name>
    <dbReference type="NCBI Taxonomy" id="2017681"/>
    <lineage>
        <taxon>Bacteria</taxon>
        <taxon>Pseudomonadati</taxon>
        <taxon>Chlorobiota</taxon>
        <taxon>Chlorobiia</taxon>
        <taxon>Chlorobiales</taxon>
        <taxon>Chlorobiaceae</taxon>
        <taxon>Prosthecochloris</taxon>
    </lineage>
</organism>